<organism evidence="1 2">
    <name type="scientific">Rhododendron molle</name>
    <name type="common">Chinese azalea</name>
    <name type="synonym">Azalea mollis</name>
    <dbReference type="NCBI Taxonomy" id="49168"/>
    <lineage>
        <taxon>Eukaryota</taxon>
        <taxon>Viridiplantae</taxon>
        <taxon>Streptophyta</taxon>
        <taxon>Embryophyta</taxon>
        <taxon>Tracheophyta</taxon>
        <taxon>Spermatophyta</taxon>
        <taxon>Magnoliopsida</taxon>
        <taxon>eudicotyledons</taxon>
        <taxon>Gunneridae</taxon>
        <taxon>Pentapetalae</taxon>
        <taxon>asterids</taxon>
        <taxon>Ericales</taxon>
        <taxon>Ericaceae</taxon>
        <taxon>Ericoideae</taxon>
        <taxon>Rhodoreae</taxon>
        <taxon>Rhododendron</taxon>
    </lineage>
</organism>
<evidence type="ECO:0000313" key="2">
    <source>
        <dbReference type="Proteomes" id="UP001062846"/>
    </source>
</evidence>
<gene>
    <name evidence="1" type="ORF">RHMOL_Rhmol01G0136700</name>
</gene>
<accession>A0ACC0Q1R8</accession>
<name>A0ACC0Q1R8_RHOML</name>
<keyword evidence="2" id="KW-1185">Reference proteome</keyword>
<comment type="caution">
    <text evidence="1">The sequence shown here is derived from an EMBL/GenBank/DDBJ whole genome shotgun (WGS) entry which is preliminary data.</text>
</comment>
<dbReference type="EMBL" id="CM046388">
    <property type="protein sequence ID" value="KAI8571665.1"/>
    <property type="molecule type" value="Genomic_DNA"/>
</dbReference>
<protein>
    <submittedName>
        <fullName evidence="1">Uncharacterized protein</fullName>
    </submittedName>
</protein>
<evidence type="ECO:0000313" key="1">
    <source>
        <dbReference type="EMBL" id="KAI8571665.1"/>
    </source>
</evidence>
<proteinExistence type="predicted"/>
<reference evidence="1" key="1">
    <citation type="submission" date="2022-02" db="EMBL/GenBank/DDBJ databases">
        <title>Plant Genome Project.</title>
        <authorList>
            <person name="Zhang R.-G."/>
        </authorList>
    </citation>
    <scope>NUCLEOTIDE SEQUENCE</scope>
    <source>
        <strain evidence="1">AT1</strain>
    </source>
</reference>
<sequence length="137" mass="15989">MIHFSHKDILWEIIGVKTLSISRLLRKITIQEPMFERIIVVYRRAKSKKESDRGIYVRHFKKIPMADMDIVLVKEVIISFFILMEQSKATRQLLRERISEMRALQVVVSSCNKADFIKGASPETQGKTLRRNATKTI</sequence>
<dbReference type="Proteomes" id="UP001062846">
    <property type="component" value="Chromosome 1"/>
</dbReference>